<evidence type="ECO:0000313" key="2">
    <source>
        <dbReference type="EMBL" id="EYB86326.1"/>
    </source>
</evidence>
<accession>A0A016S776</accession>
<evidence type="ECO:0000313" key="3">
    <source>
        <dbReference type="Proteomes" id="UP000024635"/>
    </source>
</evidence>
<feature type="region of interest" description="Disordered" evidence="1">
    <location>
        <begin position="17"/>
        <end position="41"/>
    </location>
</feature>
<evidence type="ECO:0000256" key="1">
    <source>
        <dbReference type="SAM" id="MobiDB-lite"/>
    </source>
</evidence>
<keyword evidence="3" id="KW-1185">Reference proteome</keyword>
<proteinExistence type="predicted"/>
<organism evidence="2 3">
    <name type="scientific">Ancylostoma ceylanicum</name>
    <dbReference type="NCBI Taxonomy" id="53326"/>
    <lineage>
        <taxon>Eukaryota</taxon>
        <taxon>Metazoa</taxon>
        <taxon>Ecdysozoa</taxon>
        <taxon>Nematoda</taxon>
        <taxon>Chromadorea</taxon>
        <taxon>Rhabditida</taxon>
        <taxon>Rhabditina</taxon>
        <taxon>Rhabditomorpha</taxon>
        <taxon>Strongyloidea</taxon>
        <taxon>Ancylostomatidae</taxon>
        <taxon>Ancylostomatinae</taxon>
        <taxon>Ancylostoma</taxon>
    </lineage>
</organism>
<dbReference type="EMBL" id="JARK01001617">
    <property type="protein sequence ID" value="EYB86326.1"/>
    <property type="molecule type" value="Genomic_DNA"/>
</dbReference>
<comment type="caution">
    <text evidence="2">The sequence shown here is derived from an EMBL/GenBank/DDBJ whole genome shotgun (WGS) entry which is preliminary data.</text>
</comment>
<dbReference type="Proteomes" id="UP000024635">
    <property type="component" value="Unassembled WGS sequence"/>
</dbReference>
<reference evidence="3" key="1">
    <citation type="journal article" date="2015" name="Nat. Genet.">
        <title>The genome and transcriptome of the zoonotic hookworm Ancylostoma ceylanicum identify infection-specific gene families.</title>
        <authorList>
            <person name="Schwarz E.M."/>
            <person name="Hu Y."/>
            <person name="Antoshechkin I."/>
            <person name="Miller M.M."/>
            <person name="Sternberg P.W."/>
            <person name="Aroian R.V."/>
        </authorList>
    </citation>
    <scope>NUCLEOTIDE SEQUENCE</scope>
    <source>
        <strain evidence="3">HY135</strain>
    </source>
</reference>
<dbReference type="AlphaFoldDB" id="A0A016S776"/>
<feature type="compositionally biased region" description="Polar residues" evidence="1">
    <location>
        <begin position="30"/>
        <end position="39"/>
    </location>
</feature>
<name>A0A016S776_9BILA</name>
<dbReference type="OrthoDB" id="10406211at2759"/>
<gene>
    <name evidence="2" type="primary">Acey_s0281.g1255</name>
    <name evidence="2" type="ORF">Y032_0281g1255</name>
</gene>
<protein>
    <submittedName>
        <fullName evidence="2">Uncharacterized protein</fullName>
    </submittedName>
</protein>
<sequence>MRLNDHYWTRAASDCTPRNVKRTTGIPTAGETSSRSPSRNDMMLFLSLDRTEPTGQLWPVRGTKEGLLELA</sequence>